<organism evidence="1 2">
    <name type="scientific">Oceanidesulfovibrio indonesiensis</name>
    <dbReference type="NCBI Taxonomy" id="54767"/>
    <lineage>
        <taxon>Bacteria</taxon>
        <taxon>Pseudomonadati</taxon>
        <taxon>Thermodesulfobacteriota</taxon>
        <taxon>Desulfovibrionia</taxon>
        <taxon>Desulfovibrionales</taxon>
        <taxon>Desulfovibrionaceae</taxon>
        <taxon>Oceanidesulfovibrio</taxon>
    </lineage>
</organism>
<comment type="caution">
    <text evidence="1">The sequence shown here is derived from an EMBL/GenBank/DDBJ whole genome shotgun (WGS) entry which is preliminary data.</text>
</comment>
<accession>A0A7M3MFY6</accession>
<dbReference type="RefSeq" id="WP_144302237.1">
    <property type="nucleotide sequence ID" value="NZ_QMIE01000004.1"/>
</dbReference>
<proteinExistence type="predicted"/>
<dbReference type="Proteomes" id="UP000448292">
    <property type="component" value="Unassembled WGS sequence"/>
</dbReference>
<reference evidence="1 2" key="1">
    <citation type="submission" date="2018-06" db="EMBL/GenBank/DDBJ databases">
        <title>Complete genome of Desulfovibrio indonesiensis P37SLT.</title>
        <authorList>
            <person name="Crispim J.S."/>
            <person name="Vidigal P.M.P."/>
            <person name="Silva L.C.F."/>
            <person name="Laguardia C.N."/>
            <person name="Araujo L.C."/>
            <person name="Dias R.S."/>
            <person name="Sousa M.P."/>
            <person name="Paula S.O."/>
            <person name="Silva C."/>
        </authorList>
    </citation>
    <scope>NUCLEOTIDE SEQUENCE [LARGE SCALE GENOMIC DNA]</scope>
    <source>
        <strain evidence="1 2">P37SLT</strain>
    </source>
</reference>
<keyword evidence="2" id="KW-1185">Reference proteome</keyword>
<evidence type="ECO:0000313" key="2">
    <source>
        <dbReference type="Proteomes" id="UP000448292"/>
    </source>
</evidence>
<sequence>MTNQSTTSRPLGLLREIMETIGLEATYAYDDLVFASHNVYLVQFPEDAGGSLRLFFNKDCEEDTARAIENAFVQEAARRDLKAVRAGLYELIASEEDEEIEVTLMPEAD</sequence>
<dbReference type="AlphaFoldDB" id="A0A7M3MFY6"/>
<protein>
    <submittedName>
        <fullName evidence="1">Uncharacterized protein</fullName>
    </submittedName>
</protein>
<name>A0A7M3MFY6_9BACT</name>
<evidence type="ECO:0000313" key="1">
    <source>
        <dbReference type="EMBL" id="TVM18234.1"/>
    </source>
</evidence>
<dbReference type="EMBL" id="QMIE01000004">
    <property type="protein sequence ID" value="TVM18234.1"/>
    <property type="molecule type" value="Genomic_DNA"/>
</dbReference>
<dbReference type="OrthoDB" id="5432442at2"/>
<gene>
    <name evidence="1" type="ORF">DPQ33_05620</name>
</gene>